<dbReference type="InterPro" id="IPR050832">
    <property type="entry name" value="Bact_Acetyltransf"/>
</dbReference>
<dbReference type="SUPFAM" id="SSF55729">
    <property type="entry name" value="Acyl-CoA N-acyltransferases (Nat)"/>
    <property type="match status" value="1"/>
</dbReference>
<dbReference type="PANTHER" id="PTHR43877">
    <property type="entry name" value="AMINOALKYLPHOSPHONATE N-ACETYLTRANSFERASE-RELATED-RELATED"/>
    <property type="match status" value="1"/>
</dbReference>
<keyword evidence="5" id="KW-1185">Reference proteome</keyword>
<evidence type="ECO:0000259" key="3">
    <source>
        <dbReference type="PROSITE" id="PS51186"/>
    </source>
</evidence>
<dbReference type="Gene3D" id="3.40.630.30">
    <property type="match status" value="1"/>
</dbReference>
<evidence type="ECO:0000256" key="2">
    <source>
        <dbReference type="ARBA" id="ARBA00023315"/>
    </source>
</evidence>
<dbReference type="RefSeq" id="WP_091623531.1">
    <property type="nucleotide sequence ID" value="NZ_FOEF01000016.1"/>
</dbReference>
<evidence type="ECO:0000256" key="1">
    <source>
        <dbReference type="ARBA" id="ARBA00022679"/>
    </source>
</evidence>
<accession>A0A1H8YJM4</accession>
<dbReference type="Pfam" id="PF00583">
    <property type="entry name" value="Acetyltransf_1"/>
    <property type="match status" value="1"/>
</dbReference>
<dbReference type="GO" id="GO:0016747">
    <property type="term" value="F:acyltransferase activity, transferring groups other than amino-acyl groups"/>
    <property type="evidence" value="ECO:0007669"/>
    <property type="project" value="InterPro"/>
</dbReference>
<feature type="domain" description="N-acetyltransferase" evidence="3">
    <location>
        <begin position="9"/>
        <end position="167"/>
    </location>
</feature>
<sequence length="167" mass="17796">MTGLSDFEIVLTPLDEATLARLLEAAVADAEPHEVMPPLDGPPGWTPERREAFLAFHRRRSLDPDTAIETTWLIEVDGRAAGAARLQPVHGASAVEVEAGVWLGRSCRGRGIGKRVAEVLLEAARDGGAARFIASTTVDNAAARRLLSGTGADLDVHGEEVDARLEL</sequence>
<reference evidence="4 5" key="1">
    <citation type="submission" date="2016-10" db="EMBL/GenBank/DDBJ databases">
        <authorList>
            <person name="de Groot N.N."/>
        </authorList>
    </citation>
    <scope>NUCLEOTIDE SEQUENCE [LARGE SCALE GENOMIC DNA]</scope>
    <source>
        <strain evidence="4 5">DSM 44993</strain>
    </source>
</reference>
<organism evidence="4 5">
    <name type="scientific">Amycolatopsis saalfeldensis</name>
    <dbReference type="NCBI Taxonomy" id="394193"/>
    <lineage>
        <taxon>Bacteria</taxon>
        <taxon>Bacillati</taxon>
        <taxon>Actinomycetota</taxon>
        <taxon>Actinomycetes</taxon>
        <taxon>Pseudonocardiales</taxon>
        <taxon>Pseudonocardiaceae</taxon>
        <taxon>Amycolatopsis</taxon>
    </lineage>
</organism>
<keyword evidence="1 4" id="KW-0808">Transferase</keyword>
<dbReference type="InterPro" id="IPR000182">
    <property type="entry name" value="GNAT_dom"/>
</dbReference>
<protein>
    <submittedName>
        <fullName evidence="4">Protein N-acetyltransferase, RimJ/RimL family</fullName>
    </submittedName>
</protein>
<keyword evidence="2" id="KW-0012">Acyltransferase</keyword>
<dbReference type="STRING" id="394193.SAMN04489732_116151"/>
<dbReference type="InterPro" id="IPR016181">
    <property type="entry name" value="Acyl_CoA_acyltransferase"/>
</dbReference>
<dbReference type="PROSITE" id="PS51186">
    <property type="entry name" value="GNAT"/>
    <property type="match status" value="1"/>
</dbReference>
<evidence type="ECO:0000313" key="5">
    <source>
        <dbReference type="Proteomes" id="UP000198582"/>
    </source>
</evidence>
<dbReference type="Proteomes" id="UP000198582">
    <property type="component" value="Unassembled WGS sequence"/>
</dbReference>
<proteinExistence type="predicted"/>
<gene>
    <name evidence="4" type="ORF">SAMN04489732_116151</name>
</gene>
<dbReference type="EMBL" id="FOEF01000016">
    <property type="protein sequence ID" value="SEP51608.1"/>
    <property type="molecule type" value="Genomic_DNA"/>
</dbReference>
<dbReference type="AlphaFoldDB" id="A0A1H8YJM4"/>
<evidence type="ECO:0000313" key="4">
    <source>
        <dbReference type="EMBL" id="SEP51608.1"/>
    </source>
</evidence>
<dbReference type="CDD" id="cd04301">
    <property type="entry name" value="NAT_SF"/>
    <property type="match status" value="1"/>
</dbReference>
<name>A0A1H8YJM4_9PSEU</name>
<dbReference type="OrthoDB" id="4938828at2"/>